<evidence type="ECO:0000313" key="2">
    <source>
        <dbReference type="EMBL" id="KDN69307.1"/>
    </source>
</evidence>
<dbReference type="Proteomes" id="UP000027238">
    <property type="component" value="Unassembled WGS sequence"/>
</dbReference>
<proteinExistence type="predicted"/>
<keyword evidence="3" id="KW-1185">Reference proteome</keyword>
<sequence>MTDQSKEKLINELIADDAIPKKEEEEGTQQQDAQETKYRCKGAWRVFWRYGWFNDPETNELLNVLEHDGTGLARPRRAGLSTGDAAVSLGRLRTKTLPTWRNGSW</sequence>
<evidence type="ECO:0000256" key="1">
    <source>
        <dbReference type="SAM" id="MobiDB-lite"/>
    </source>
</evidence>
<organism evidence="2 3">
    <name type="scientific">Colletotrichum sublineola</name>
    <name type="common">Sorghum anthracnose fungus</name>
    <dbReference type="NCBI Taxonomy" id="1173701"/>
    <lineage>
        <taxon>Eukaryota</taxon>
        <taxon>Fungi</taxon>
        <taxon>Dikarya</taxon>
        <taxon>Ascomycota</taxon>
        <taxon>Pezizomycotina</taxon>
        <taxon>Sordariomycetes</taxon>
        <taxon>Hypocreomycetidae</taxon>
        <taxon>Glomerellales</taxon>
        <taxon>Glomerellaceae</taxon>
        <taxon>Colletotrichum</taxon>
        <taxon>Colletotrichum graminicola species complex</taxon>
    </lineage>
</organism>
<dbReference type="OrthoDB" id="2788868at2759"/>
<name>A0A066XK78_COLSU</name>
<dbReference type="EMBL" id="JMSE01000529">
    <property type="protein sequence ID" value="KDN69307.1"/>
    <property type="molecule type" value="Genomic_DNA"/>
</dbReference>
<protein>
    <submittedName>
        <fullName evidence="2">Uncharacterized protein</fullName>
    </submittedName>
</protein>
<feature type="region of interest" description="Disordered" evidence="1">
    <location>
        <begin position="1"/>
        <end position="35"/>
    </location>
</feature>
<accession>A0A066XK78</accession>
<feature type="compositionally biased region" description="Basic and acidic residues" evidence="1">
    <location>
        <begin position="1"/>
        <end position="10"/>
    </location>
</feature>
<gene>
    <name evidence="2" type="ORF">CSUB01_10520</name>
</gene>
<evidence type="ECO:0000313" key="3">
    <source>
        <dbReference type="Proteomes" id="UP000027238"/>
    </source>
</evidence>
<comment type="caution">
    <text evidence="2">The sequence shown here is derived from an EMBL/GenBank/DDBJ whole genome shotgun (WGS) entry which is preliminary data.</text>
</comment>
<dbReference type="HOGENOM" id="CLU_2236438_0_0_1"/>
<dbReference type="AlphaFoldDB" id="A0A066XK78"/>
<reference evidence="3" key="1">
    <citation type="journal article" date="2014" name="Genome Announc.">
        <title>Draft genome sequence of Colletotrichum sublineola, a destructive pathogen of cultivated sorghum.</title>
        <authorList>
            <person name="Baroncelli R."/>
            <person name="Sanz-Martin J.M."/>
            <person name="Rech G.E."/>
            <person name="Sukno S.A."/>
            <person name="Thon M.R."/>
        </authorList>
    </citation>
    <scope>NUCLEOTIDE SEQUENCE [LARGE SCALE GENOMIC DNA]</scope>
    <source>
        <strain evidence="3">TX430BB</strain>
    </source>
</reference>